<dbReference type="InterPro" id="IPR050065">
    <property type="entry name" value="GlmU-like"/>
</dbReference>
<evidence type="ECO:0000259" key="3">
    <source>
        <dbReference type="Pfam" id="PF00483"/>
    </source>
</evidence>
<reference evidence="4" key="1">
    <citation type="submission" date="2020-12" db="EMBL/GenBank/DDBJ databases">
        <title>Bacterial taxonomy.</title>
        <authorList>
            <person name="Pan X."/>
        </authorList>
    </citation>
    <scope>NUCLEOTIDE SEQUENCE</scope>
    <source>
        <strain evidence="4">M0105</strain>
    </source>
</reference>
<dbReference type="RefSeq" id="WP_200610864.1">
    <property type="nucleotide sequence ID" value="NZ_JAEHHL010000008.1"/>
</dbReference>
<dbReference type="EMBL" id="JAEHHL010000008">
    <property type="protein sequence ID" value="MBK0400281.1"/>
    <property type="molecule type" value="Genomic_DNA"/>
</dbReference>
<dbReference type="Gene3D" id="3.90.550.10">
    <property type="entry name" value="Spore Coat Polysaccharide Biosynthesis Protein SpsA, Chain A"/>
    <property type="match status" value="1"/>
</dbReference>
<dbReference type="InterPro" id="IPR029044">
    <property type="entry name" value="Nucleotide-diphossugar_trans"/>
</dbReference>
<gene>
    <name evidence="4" type="ORF">H0I76_13865</name>
</gene>
<protein>
    <submittedName>
        <fullName evidence="4">Phosphocholine cytidylyltransferase family protein</fullName>
    </submittedName>
</protein>
<evidence type="ECO:0000256" key="1">
    <source>
        <dbReference type="ARBA" id="ARBA00022679"/>
    </source>
</evidence>
<dbReference type="Proteomes" id="UP000655420">
    <property type="component" value="Unassembled WGS sequence"/>
</dbReference>
<keyword evidence="5" id="KW-1185">Reference proteome</keyword>
<dbReference type="SUPFAM" id="SSF53448">
    <property type="entry name" value="Nucleotide-diphospho-sugar transferases"/>
    <property type="match status" value="1"/>
</dbReference>
<keyword evidence="2 4" id="KW-0548">Nucleotidyltransferase</keyword>
<dbReference type="GO" id="GO:0016779">
    <property type="term" value="F:nucleotidyltransferase activity"/>
    <property type="evidence" value="ECO:0007669"/>
    <property type="project" value="UniProtKB-KW"/>
</dbReference>
<evidence type="ECO:0000256" key="2">
    <source>
        <dbReference type="ARBA" id="ARBA00022695"/>
    </source>
</evidence>
<dbReference type="Pfam" id="PF00483">
    <property type="entry name" value="NTP_transferase"/>
    <property type="match status" value="1"/>
</dbReference>
<feature type="domain" description="Nucleotidyl transferase" evidence="3">
    <location>
        <begin position="4"/>
        <end position="69"/>
    </location>
</feature>
<accession>A0A8J7M8J0</accession>
<proteinExistence type="predicted"/>
<comment type="caution">
    <text evidence="4">The sequence shown here is derived from an EMBL/GenBank/DDBJ whole genome shotgun (WGS) entry which is preliminary data.</text>
</comment>
<organism evidence="4 5">
    <name type="scientific">Thermohalobaculum xanthum</name>
    <dbReference type="NCBI Taxonomy" id="2753746"/>
    <lineage>
        <taxon>Bacteria</taxon>
        <taxon>Pseudomonadati</taxon>
        <taxon>Pseudomonadota</taxon>
        <taxon>Alphaproteobacteria</taxon>
        <taxon>Rhodobacterales</taxon>
        <taxon>Paracoccaceae</taxon>
        <taxon>Thermohalobaculum</taxon>
    </lineage>
</organism>
<dbReference type="AlphaFoldDB" id="A0A8J7M8J0"/>
<dbReference type="InterPro" id="IPR005835">
    <property type="entry name" value="NTP_transferase_dom"/>
</dbReference>
<dbReference type="PANTHER" id="PTHR43584">
    <property type="entry name" value="NUCLEOTIDYL TRANSFERASE"/>
    <property type="match status" value="1"/>
</dbReference>
<dbReference type="PANTHER" id="PTHR43584:SF8">
    <property type="entry name" value="N-ACETYLMURAMATE ALPHA-1-PHOSPHATE URIDYLYLTRANSFERASE"/>
    <property type="match status" value="1"/>
</dbReference>
<evidence type="ECO:0000313" key="4">
    <source>
        <dbReference type="EMBL" id="MBK0400281.1"/>
    </source>
</evidence>
<sequence>MTNAVILSAGQGKRLAPLTDTRPKCLVKVGGQPVLYWQLRALAAAGVEDVTIVTGFGAEMVETAVRTMDLPQLPECLYNPFFAVADNIGSCWIAHERFGEDTILLNGDTIVDPRILRRVLSEAVDPISVTIDRKSGYDDDDMKIRREGRRLTAIGKTLSAPVDGESIGLLRFLGDGGERFVSAMRTALSDQAALKRWYLSIIDQVAQTGAVGTVSIEGLPWTEIDFPRDLPIAESRVTRFDWSGAHAGVGVAASLGSPQGGA</sequence>
<evidence type="ECO:0000313" key="5">
    <source>
        <dbReference type="Proteomes" id="UP000655420"/>
    </source>
</evidence>
<keyword evidence="1" id="KW-0808">Transferase</keyword>
<dbReference type="CDD" id="cd02523">
    <property type="entry name" value="PC_cytidylyltransferase"/>
    <property type="match status" value="1"/>
</dbReference>
<name>A0A8J7M8J0_9RHOB</name>